<dbReference type="InterPro" id="IPR036282">
    <property type="entry name" value="Glutathione-S-Trfase_C_sf"/>
</dbReference>
<name>A0A8J9YGQ8_9NEOP</name>
<dbReference type="GO" id="GO:0004364">
    <property type="term" value="F:glutathione transferase activity"/>
    <property type="evidence" value="ECO:0007669"/>
    <property type="project" value="UniProtKB-EC"/>
</dbReference>
<proteinExistence type="inferred from homology"/>
<dbReference type="InterPro" id="IPR036249">
    <property type="entry name" value="Thioredoxin-like_sf"/>
</dbReference>
<organism evidence="8 9">
    <name type="scientific">Brenthis ino</name>
    <name type="common">lesser marbled fritillary</name>
    <dbReference type="NCBI Taxonomy" id="405034"/>
    <lineage>
        <taxon>Eukaryota</taxon>
        <taxon>Metazoa</taxon>
        <taxon>Ecdysozoa</taxon>
        <taxon>Arthropoda</taxon>
        <taxon>Hexapoda</taxon>
        <taxon>Insecta</taxon>
        <taxon>Pterygota</taxon>
        <taxon>Neoptera</taxon>
        <taxon>Endopterygota</taxon>
        <taxon>Lepidoptera</taxon>
        <taxon>Glossata</taxon>
        <taxon>Ditrysia</taxon>
        <taxon>Papilionoidea</taxon>
        <taxon>Nymphalidae</taxon>
        <taxon>Heliconiinae</taxon>
        <taxon>Argynnini</taxon>
        <taxon>Brenthis</taxon>
    </lineage>
</organism>
<evidence type="ECO:0000259" key="6">
    <source>
        <dbReference type="PROSITE" id="PS50404"/>
    </source>
</evidence>
<feature type="non-terminal residue" evidence="8">
    <location>
        <position position="204"/>
    </location>
</feature>
<dbReference type="CDD" id="cd03192">
    <property type="entry name" value="GST_C_Sigma_like"/>
    <property type="match status" value="1"/>
</dbReference>
<dbReference type="OrthoDB" id="414243at2759"/>
<dbReference type="PANTHER" id="PTHR11571">
    <property type="entry name" value="GLUTATHIONE S-TRANSFERASE"/>
    <property type="match status" value="1"/>
</dbReference>
<dbReference type="Pfam" id="PF14497">
    <property type="entry name" value="GST_C_3"/>
    <property type="match status" value="1"/>
</dbReference>
<dbReference type="InterPro" id="IPR010987">
    <property type="entry name" value="Glutathione-S-Trfase_C-like"/>
</dbReference>
<evidence type="ECO:0000256" key="5">
    <source>
        <dbReference type="ARBA" id="ARBA00047960"/>
    </source>
</evidence>
<evidence type="ECO:0000313" key="9">
    <source>
        <dbReference type="Proteomes" id="UP000838878"/>
    </source>
</evidence>
<dbReference type="EC" id="2.5.1.18" evidence="2"/>
<feature type="domain" description="GST C-terminal" evidence="7">
    <location>
        <begin position="81"/>
        <end position="204"/>
    </location>
</feature>
<evidence type="ECO:0000313" key="8">
    <source>
        <dbReference type="EMBL" id="CAH0725476.1"/>
    </source>
</evidence>
<reference evidence="8" key="1">
    <citation type="submission" date="2021-12" db="EMBL/GenBank/DDBJ databases">
        <authorList>
            <person name="Martin H S."/>
        </authorList>
    </citation>
    <scope>NUCLEOTIDE SEQUENCE</scope>
</reference>
<dbReference type="GO" id="GO:0006749">
    <property type="term" value="P:glutathione metabolic process"/>
    <property type="evidence" value="ECO:0007669"/>
    <property type="project" value="TreeGrafter"/>
</dbReference>
<dbReference type="SFLD" id="SFLDG00363">
    <property type="entry name" value="AMPS_(cytGST):_Alpha-__Mu-__Pi"/>
    <property type="match status" value="1"/>
</dbReference>
<keyword evidence="9" id="KW-1185">Reference proteome</keyword>
<comment type="catalytic activity">
    <reaction evidence="5">
        <text>RX + glutathione = an S-substituted glutathione + a halide anion + H(+)</text>
        <dbReference type="Rhea" id="RHEA:16437"/>
        <dbReference type="ChEBI" id="CHEBI:15378"/>
        <dbReference type="ChEBI" id="CHEBI:16042"/>
        <dbReference type="ChEBI" id="CHEBI:17792"/>
        <dbReference type="ChEBI" id="CHEBI:57925"/>
        <dbReference type="ChEBI" id="CHEBI:90779"/>
        <dbReference type="EC" id="2.5.1.18"/>
    </reaction>
</comment>
<feature type="domain" description="GST N-terminal" evidence="6">
    <location>
        <begin position="2"/>
        <end position="79"/>
    </location>
</feature>
<dbReference type="FunFam" id="1.20.1050.10:FF:000030">
    <property type="entry name" value="Glutathione S-transferase S1"/>
    <property type="match status" value="1"/>
</dbReference>
<dbReference type="Proteomes" id="UP000838878">
    <property type="component" value="Chromosome 5"/>
</dbReference>
<dbReference type="SFLD" id="SFLDS00019">
    <property type="entry name" value="Glutathione_Transferase_(cytos"/>
    <property type="match status" value="1"/>
</dbReference>
<dbReference type="InterPro" id="IPR040079">
    <property type="entry name" value="Glutathione_S-Trfase"/>
</dbReference>
<gene>
    <name evidence="8" type="ORF">BINO364_LOCUS11054</name>
</gene>
<dbReference type="InterPro" id="IPR004046">
    <property type="entry name" value="GST_C"/>
</dbReference>
<dbReference type="AlphaFoldDB" id="A0A8J9YGQ8"/>
<evidence type="ECO:0000256" key="1">
    <source>
        <dbReference type="ARBA" id="ARBA00011738"/>
    </source>
</evidence>
<dbReference type="FunFam" id="3.40.30.10:FF:000035">
    <property type="entry name" value="hematopoietic prostaglandin D synthase"/>
    <property type="match status" value="1"/>
</dbReference>
<sequence length="204" mass="23564">MPSNKIYYFDCKALGEGARLLLAYGQEGFEDIRVTEKEWPSLKPTMPFQTMPVLEVDGVKYSQSLAIVRYLGRKYGLSGKTLEEDLLIDQNMYFFNDIRLAAYGVSLLPDEDLKAKQKKDLHENYLPKALKKLNEIFNENNGHLGIGRLTWADFMFAGTYDRVKFLLEIPDIDEQYPAFKKLQDKVLSIPQVKAYHEKAPKSIW</sequence>
<dbReference type="Gene3D" id="3.40.30.10">
    <property type="entry name" value="Glutaredoxin"/>
    <property type="match status" value="1"/>
</dbReference>
<dbReference type="SUPFAM" id="SSF47616">
    <property type="entry name" value="GST C-terminal domain-like"/>
    <property type="match status" value="1"/>
</dbReference>
<evidence type="ECO:0000259" key="7">
    <source>
        <dbReference type="PROSITE" id="PS50405"/>
    </source>
</evidence>
<dbReference type="CDD" id="cd03039">
    <property type="entry name" value="GST_N_Sigma_like"/>
    <property type="match status" value="1"/>
</dbReference>
<dbReference type="PANTHER" id="PTHR11571:SF224">
    <property type="entry name" value="HEMATOPOIETIC PROSTAGLANDIN D SYNTHASE"/>
    <property type="match status" value="1"/>
</dbReference>
<evidence type="ECO:0000256" key="4">
    <source>
        <dbReference type="ARBA" id="ARBA00038317"/>
    </source>
</evidence>
<accession>A0A8J9YGQ8</accession>
<dbReference type="InterPro" id="IPR004045">
    <property type="entry name" value="Glutathione_S-Trfase_N"/>
</dbReference>
<dbReference type="PROSITE" id="PS50405">
    <property type="entry name" value="GST_CTER"/>
    <property type="match status" value="1"/>
</dbReference>
<dbReference type="Pfam" id="PF02798">
    <property type="entry name" value="GST_N"/>
    <property type="match status" value="1"/>
</dbReference>
<dbReference type="GO" id="GO:0004602">
    <property type="term" value="F:glutathione peroxidase activity"/>
    <property type="evidence" value="ECO:0007669"/>
    <property type="project" value="UniProtKB-ARBA"/>
</dbReference>
<dbReference type="PROSITE" id="PS50404">
    <property type="entry name" value="GST_NTER"/>
    <property type="match status" value="1"/>
</dbReference>
<keyword evidence="3" id="KW-0808">Transferase</keyword>
<comment type="similarity">
    <text evidence="4">Belongs to the GST superfamily. Sigma family.</text>
</comment>
<evidence type="ECO:0000256" key="2">
    <source>
        <dbReference type="ARBA" id="ARBA00012452"/>
    </source>
</evidence>
<dbReference type="SFLD" id="SFLDG01205">
    <property type="entry name" value="AMPS.1"/>
    <property type="match status" value="1"/>
</dbReference>
<protein>
    <recommendedName>
        <fullName evidence="2">glutathione transferase</fullName>
        <ecNumber evidence="2">2.5.1.18</ecNumber>
    </recommendedName>
</protein>
<comment type="subunit">
    <text evidence="1">Homodimer.</text>
</comment>
<dbReference type="SUPFAM" id="SSF52833">
    <property type="entry name" value="Thioredoxin-like"/>
    <property type="match status" value="1"/>
</dbReference>
<dbReference type="InterPro" id="IPR050213">
    <property type="entry name" value="GST_superfamily"/>
</dbReference>
<evidence type="ECO:0000256" key="3">
    <source>
        <dbReference type="ARBA" id="ARBA00022679"/>
    </source>
</evidence>
<dbReference type="EMBL" id="OV170225">
    <property type="protein sequence ID" value="CAH0725476.1"/>
    <property type="molecule type" value="Genomic_DNA"/>
</dbReference>
<dbReference type="Gene3D" id="1.20.1050.10">
    <property type="match status" value="1"/>
</dbReference>